<protein>
    <submittedName>
        <fullName evidence="1">Uncharacterized protein</fullName>
    </submittedName>
</protein>
<dbReference type="RefSeq" id="WP_164694038.1">
    <property type="nucleotide sequence ID" value="NZ_JAAIKB010000003.1"/>
</dbReference>
<accession>A0A6M1LIJ2</accession>
<comment type="caution">
    <text evidence="1">The sequence shown here is derived from an EMBL/GenBank/DDBJ whole genome shotgun (WGS) entry which is preliminary data.</text>
</comment>
<proteinExistence type="predicted"/>
<gene>
    <name evidence="1" type="ORF">G3576_08885</name>
</gene>
<dbReference type="EMBL" id="JAAIKB010000003">
    <property type="protein sequence ID" value="NGM20126.1"/>
    <property type="molecule type" value="Genomic_DNA"/>
</dbReference>
<keyword evidence="2" id="KW-1185">Reference proteome</keyword>
<evidence type="ECO:0000313" key="1">
    <source>
        <dbReference type="EMBL" id="NGM20126.1"/>
    </source>
</evidence>
<name>A0A6M1LIJ2_9PROT</name>
<evidence type="ECO:0000313" key="2">
    <source>
        <dbReference type="Proteomes" id="UP000475385"/>
    </source>
</evidence>
<reference evidence="1 2" key="2">
    <citation type="submission" date="2020-03" db="EMBL/GenBank/DDBJ databases">
        <title>Roseomonas stagni sp. nov., isolated from pond water in Japan.</title>
        <authorList>
            <person name="Furuhata K."/>
            <person name="Miyamoto H."/>
            <person name="Goto K."/>
        </authorList>
    </citation>
    <scope>NUCLEOTIDE SEQUENCE [LARGE SCALE GENOMIC DNA]</scope>
    <source>
        <strain evidence="1 2">PeD5</strain>
    </source>
</reference>
<dbReference type="Proteomes" id="UP000475385">
    <property type="component" value="Unassembled WGS sequence"/>
</dbReference>
<organism evidence="1 2">
    <name type="scientific">Falsiroseomonas algicola</name>
    <dbReference type="NCBI Taxonomy" id="2716930"/>
    <lineage>
        <taxon>Bacteria</taxon>
        <taxon>Pseudomonadati</taxon>
        <taxon>Pseudomonadota</taxon>
        <taxon>Alphaproteobacteria</taxon>
        <taxon>Acetobacterales</taxon>
        <taxon>Roseomonadaceae</taxon>
        <taxon>Falsiroseomonas</taxon>
    </lineage>
</organism>
<reference evidence="1 2" key="1">
    <citation type="submission" date="2020-02" db="EMBL/GenBank/DDBJ databases">
        <authorList>
            <person name="Kim H.M."/>
            <person name="Jeon C.O."/>
        </authorList>
    </citation>
    <scope>NUCLEOTIDE SEQUENCE [LARGE SCALE GENOMIC DNA]</scope>
    <source>
        <strain evidence="1 2">PeD5</strain>
    </source>
</reference>
<dbReference type="AlphaFoldDB" id="A0A6M1LIJ2"/>
<sequence length="153" mass="17074">MSNDAEAEDVLFARERLTELMEVLIEWFATNPDADPWRTLDDLFYVASDLDQRFKAAMRPLVEHDLDALWLDAMRRVGCMIERANTSSALGRITGHLVTPDEPRSSPWGGRLGDLVQHCPLTLDELVGSLYLLPPAPILRERLAGPHAGKPAS</sequence>